<sequence>MVESGVTRLLARGTNGLIYVALVIAAMIVGALIGNKWTSTEAAAWFQALGAIVAILGGFAGALFQGTQQTRLLQDEKRREDLEASRLVVALAEDALYAIKDASRSIAAHKGGGEAFSAETDRLDRAEAAMLAVLPTRVPAKMVYDVVIFQRLLTYSLRAIRQREGSIQNFKKRTLDSADARVSEAQERLASLRNVLNELDVPGNGRGLVRGANSTYTKAR</sequence>
<dbReference type="Proteomes" id="UP000285324">
    <property type="component" value="Unassembled WGS sequence"/>
</dbReference>
<dbReference type="AlphaFoldDB" id="A0A424W6H4"/>
<gene>
    <name evidence="2" type="ORF">DY367_25860</name>
</gene>
<proteinExistence type="predicted"/>
<reference evidence="2 3" key="1">
    <citation type="submission" date="2018-08" db="EMBL/GenBank/DDBJ databases">
        <title>Achromobacter xylosoxidans Genome sequencing and assembly.</title>
        <authorList>
            <person name="Wang R."/>
            <person name="Rensing C."/>
            <person name="Li Y."/>
        </authorList>
    </citation>
    <scope>NUCLEOTIDE SEQUENCE [LARGE SCALE GENOMIC DNA]</scope>
    <source>
        <strain evidence="2 3">GD003A</strain>
    </source>
</reference>
<feature type="transmembrane region" description="Helical" evidence="1">
    <location>
        <begin position="45"/>
        <end position="64"/>
    </location>
</feature>
<protein>
    <submittedName>
        <fullName evidence="2">Uncharacterized protein</fullName>
    </submittedName>
</protein>
<evidence type="ECO:0000256" key="1">
    <source>
        <dbReference type="SAM" id="Phobius"/>
    </source>
</evidence>
<comment type="caution">
    <text evidence="2">The sequence shown here is derived from an EMBL/GenBank/DDBJ whole genome shotgun (WGS) entry which is preliminary data.</text>
</comment>
<keyword evidence="1" id="KW-1133">Transmembrane helix</keyword>
<feature type="transmembrane region" description="Helical" evidence="1">
    <location>
        <begin position="16"/>
        <end position="33"/>
    </location>
</feature>
<accession>A0A424W6H4</accession>
<organism evidence="2 3">
    <name type="scientific">Alcaligenes xylosoxydans xylosoxydans</name>
    <name type="common">Achromobacter xylosoxidans</name>
    <dbReference type="NCBI Taxonomy" id="85698"/>
    <lineage>
        <taxon>Bacteria</taxon>
        <taxon>Pseudomonadati</taxon>
        <taxon>Pseudomonadota</taxon>
        <taxon>Betaproteobacteria</taxon>
        <taxon>Burkholderiales</taxon>
        <taxon>Alcaligenaceae</taxon>
        <taxon>Achromobacter</taxon>
    </lineage>
</organism>
<dbReference type="EMBL" id="QVXO01000054">
    <property type="protein sequence ID" value="RPJ88830.1"/>
    <property type="molecule type" value="Genomic_DNA"/>
</dbReference>
<name>A0A424W6H4_ALCXX</name>
<dbReference type="RefSeq" id="WP_118934013.1">
    <property type="nucleotide sequence ID" value="NZ_CP061008.1"/>
</dbReference>
<evidence type="ECO:0000313" key="3">
    <source>
        <dbReference type="Proteomes" id="UP000285324"/>
    </source>
</evidence>
<evidence type="ECO:0000313" key="2">
    <source>
        <dbReference type="EMBL" id="RPJ88830.1"/>
    </source>
</evidence>
<keyword evidence="1" id="KW-0812">Transmembrane</keyword>
<keyword evidence="1" id="KW-0472">Membrane</keyword>